<evidence type="ECO:0000256" key="8">
    <source>
        <dbReference type="SAM" id="Phobius"/>
    </source>
</evidence>
<evidence type="ECO:0000256" key="1">
    <source>
        <dbReference type="ARBA" id="ARBA00004370"/>
    </source>
</evidence>
<keyword evidence="6 8" id="KW-0472">Membrane</keyword>
<accession>A0A0B7P196</accession>
<dbReference type="InterPro" id="IPR034746">
    <property type="entry name" value="POTRA"/>
</dbReference>
<keyword evidence="5 8" id="KW-1133">Transmembrane helix</keyword>
<dbReference type="EMBL" id="LM676436">
    <property type="protein sequence ID" value="CEP27472.1"/>
    <property type="molecule type" value="Genomic_DNA"/>
</dbReference>
<dbReference type="GO" id="GO:0005886">
    <property type="term" value="C:plasma membrane"/>
    <property type="evidence" value="ECO:0007669"/>
    <property type="project" value="TreeGrafter"/>
</dbReference>
<dbReference type="Pfam" id="PF03799">
    <property type="entry name" value="FtsQ_DivIB_C"/>
    <property type="match status" value="1"/>
</dbReference>
<sequence length="243" mass="25954">MSADPVLPPAAIDPALQVRRQARLRRRRRRLGWTAAAVGLLLVIGWVFYLSPFLTVSQVSVEGAHVVTDDQVRQAAGIAKGSSLAGLNAHAIEQRVVKLPVMASCHLTRSWPSSVTLQVTERKLVYQAQDAGSFQWTDETGAVFNMTKDSQQAPIAHLPGNASQQLRADVATALDSLSPQVKTRVQSVSASSSDNILLQLDNDQAVFWGSADQSGDKAALLPVLLGQGGATFDISSVSHPAVK</sequence>
<dbReference type="InterPro" id="IPR005548">
    <property type="entry name" value="Cell_div_FtsQ/DivIB_C"/>
</dbReference>
<evidence type="ECO:0000259" key="9">
    <source>
        <dbReference type="PROSITE" id="PS51779"/>
    </source>
</evidence>
<evidence type="ECO:0000256" key="2">
    <source>
        <dbReference type="ARBA" id="ARBA00022475"/>
    </source>
</evidence>
<organism evidence="10">
    <name type="scientific">Propionibacterium freudenreichii subsp. freudenreichii</name>
    <dbReference type="NCBI Taxonomy" id="66712"/>
    <lineage>
        <taxon>Bacteria</taxon>
        <taxon>Bacillati</taxon>
        <taxon>Actinomycetota</taxon>
        <taxon>Actinomycetes</taxon>
        <taxon>Propionibacteriales</taxon>
        <taxon>Propionibacteriaceae</taxon>
        <taxon>Propionibacterium</taxon>
    </lineage>
</organism>
<dbReference type="InterPro" id="IPR050487">
    <property type="entry name" value="FtsQ_DivIB"/>
</dbReference>
<dbReference type="InterPro" id="IPR013685">
    <property type="entry name" value="POTRA_FtsQ_type"/>
</dbReference>
<evidence type="ECO:0000256" key="4">
    <source>
        <dbReference type="ARBA" id="ARBA00022692"/>
    </source>
</evidence>
<dbReference type="PROSITE" id="PS51779">
    <property type="entry name" value="POTRA"/>
    <property type="match status" value="1"/>
</dbReference>
<evidence type="ECO:0000256" key="3">
    <source>
        <dbReference type="ARBA" id="ARBA00022618"/>
    </source>
</evidence>
<keyword evidence="2" id="KW-1003">Cell membrane</keyword>
<evidence type="ECO:0000313" key="10">
    <source>
        <dbReference type="EMBL" id="CEP27472.1"/>
    </source>
</evidence>
<feature type="domain" description="POTRA" evidence="9">
    <location>
        <begin position="54"/>
        <end position="122"/>
    </location>
</feature>
<reference evidence="10" key="1">
    <citation type="submission" date="2014-08" db="EMBL/GenBank/DDBJ databases">
        <authorList>
            <person name="Falentin Helene"/>
        </authorList>
    </citation>
    <scope>NUCLEOTIDE SEQUENCE</scope>
</reference>
<name>A0A0B7P196_PROFF</name>
<dbReference type="GO" id="GO:0051301">
    <property type="term" value="P:cell division"/>
    <property type="evidence" value="ECO:0007669"/>
    <property type="project" value="UniProtKB-KW"/>
</dbReference>
<dbReference type="PANTHER" id="PTHR37820">
    <property type="entry name" value="CELL DIVISION PROTEIN DIVIB"/>
    <property type="match status" value="1"/>
</dbReference>
<feature type="transmembrane region" description="Helical" evidence="8">
    <location>
        <begin position="31"/>
        <end position="50"/>
    </location>
</feature>
<gene>
    <name evidence="10" type="primary">ftsQ</name>
    <name evidence="10" type="ORF">PFCIRM138_01770</name>
</gene>
<dbReference type="AlphaFoldDB" id="A0A0B7P196"/>
<keyword evidence="4 8" id="KW-0812">Transmembrane</keyword>
<dbReference type="Gene3D" id="3.10.20.310">
    <property type="entry name" value="membrane protein fhac"/>
    <property type="match status" value="1"/>
</dbReference>
<dbReference type="PANTHER" id="PTHR37820:SF1">
    <property type="entry name" value="CELL DIVISION PROTEIN FTSQ"/>
    <property type="match status" value="1"/>
</dbReference>
<keyword evidence="7" id="KW-0131">Cell cycle</keyword>
<comment type="subcellular location">
    <subcellularLocation>
        <location evidence="1">Membrane</location>
    </subcellularLocation>
</comment>
<protein>
    <submittedName>
        <fullName evidence="10">Cell division protein FtsQ</fullName>
    </submittedName>
</protein>
<keyword evidence="3 10" id="KW-0132">Cell division</keyword>
<evidence type="ECO:0000256" key="6">
    <source>
        <dbReference type="ARBA" id="ARBA00023136"/>
    </source>
</evidence>
<proteinExistence type="predicted"/>
<dbReference type="Pfam" id="PF08478">
    <property type="entry name" value="POTRA_1"/>
    <property type="match status" value="1"/>
</dbReference>
<evidence type="ECO:0000256" key="5">
    <source>
        <dbReference type="ARBA" id="ARBA00022989"/>
    </source>
</evidence>
<evidence type="ECO:0000256" key="7">
    <source>
        <dbReference type="ARBA" id="ARBA00023306"/>
    </source>
</evidence>